<dbReference type="Proteomes" id="UP000019487">
    <property type="component" value="Unassembled WGS sequence"/>
</dbReference>
<gene>
    <name evidence="1" type="ORF">SBOR_6647</name>
</gene>
<reference evidence="1 2" key="1">
    <citation type="journal article" date="2014" name="Genome Announc.">
        <title>Draft genome sequence of Sclerotinia borealis, a psychrophilic plant pathogenic fungus.</title>
        <authorList>
            <person name="Mardanov A.V."/>
            <person name="Beletsky A.V."/>
            <person name="Kadnikov V.V."/>
            <person name="Ignatov A.N."/>
            <person name="Ravin N.V."/>
        </authorList>
    </citation>
    <scope>NUCLEOTIDE SEQUENCE [LARGE SCALE GENOMIC DNA]</scope>
    <source>
        <strain evidence="2">F-4157</strain>
    </source>
</reference>
<keyword evidence="2" id="KW-1185">Reference proteome</keyword>
<evidence type="ECO:0008006" key="3">
    <source>
        <dbReference type="Google" id="ProtNLM"/>
    </source>
</evidence>
<comment type="caution">
    <text evidence="1">The sequence shown here is derived from an EMBL/GenBank/DDBJ whole genome shotgun (WGS) entry which is preliminary data.</text>
</comment>
<organism evidence="1 2">
    <name type="scientific">Sclerotinia borealis (strain F-4128)</name>
    <dbReference type="NCBI Taxonomy" id="1432307"/>
    <lineage>
        <taxon>Eukaryota</taxon>
        <taxon>Fungi</taxon>
        <taxon>Dikarya</taxon>
        <taxon>Ascomycota</taxon>
        <taxon>Pezizomycotina</taxon>
        <taxon>Leotiomycetes</taxon>
        <taxon>Helotiales</taxon>
        <taxon>Sclerotiniaceae</taxon>
        <taxon>Sclerotinia</taxon>
    </lineage>
</organism>
<evidence type="ECO:0000313" key="2">
    <source>
        <dbReference type="Proteomes" id="UP000019487"/>
    </source>
</evidence>
<evidence type="ECO:0000313" key="1">
    <source>
        <dbReference type="EMBL" id="ESZ92981.1"/>
    </source>
</evidence>
<accession>W9CAW0</accession>
<dbReference type="OrthoDB" id="3598930at2759"/>
<proteinExistence type="predicted"/>
<dbReference type="STRING" id="1432307.W9CAW0"/>
<dbReference type="PANTHER" id="PTHR33481:SF1">
    <property type="entry name" value="ENDONUCLEASE_EXONUCLEASE_PHOSPHATASE DOMAIN-CONTAINING PROTEIN-RELATED"/>
    <property type="match status" value="1"/>
</dbReference>
<sequence>MLQRTIRQTINWGDQNKIAFAPEKLEMIHLSCRQAIYTPDLVVNENLTIRAISDTEDTGEQSALRWLGVWFDCKMTFKRHLAERENKAHRVTQYIRGLAKVKNGP</sequence>
<protein>
    <recommendedName>
        <fullName evidence="3">Reverse transcriptase</fullName>
    </recommendedName>
</protein>
<name>W9CAW0_SCLBF</name>
<dbReference type="PANTHER" id="PTHR33481">
    <property type="entry name" value="REVERSE TRANSCRIPTASE"/>
    <property type="match status" value="1"/>
</dbReference>
<dbReference type="AlphaFoldDB" id="W9CAW0"/>
<dbReference type="EMBL" id="AYSA01000348">
    <property type="protein sequence ID" value="ESZ92981.1"/>
    <property type="molecule type" value="Genomic_DNA"/>
</dbReference>
<dbReference type="HOGENOM" id="CLU_2238186_0_0_1"/>